<dbReference type="GeneTree" id="ENSGT00940000164943"/>
<dbReference type="Proteomes" id="UP000265120">
    <property type="component" value="Chromosome 5"/>
</dbReference>
<protein>
    <recommendedName>
        <fullName evidence="2">RNA polymerase II elongation factor ELL N-terminal domain-containing protein</fullName>
    </recommendedName>
</protein>
<evidence type="ECO:0000259" key="2">
    <source>
        <dbReference type="Pfam" id="PF10390"/>
    </source>
</evidence>
<sequence>MASLRQEQRYGLNNNSHNNNNNRTLFHVKLTDTALRALEAYQNLKVPGSLPTQPSICFKGNQGIPAPTPQSQSGLRIFSFYLSSDSKDQPQASFDCIHQYVSSDGREQLDGQGVIQDKITVCATEDSYQVTPSVQVKRTFASLRSGKADGSLCLEVKYKQM</sequence>
<reference evidence="3" key="3">
    <citation type="submission" date="2025-09" db="UniProtKB">
        <authorList>
            <consortium name="Ensembl"/>
        </authorList>
    </citation>
    <scope>IDENTIFICATION</scope>
</reference>
<feature type="domain" description="RNA polymerase II elongation factor ELL N-terminal" evidence="2">
    <location>
        <begin position="6"/>
        <end position="131"/>
    </location>
</feature>
<name>A0A3P8VTX2_CYNSE</name>
<dbReference type="GO" id="GO:0032968">
    <property type="term" value="P:positive regulation of transcription elongation by RNA polymerase II"/>
    <property type="evidence" value="ECO:0007669"/>
    <property type="project" value="TreeGrafter"/>
</dbReference>
<dbReference type="OMA" id="FKGNQGI"/>
<evidence type="ECO:0000313" key="4">
    <source>
        <dbReference type="Proteomes" id="UP000265120"/>
    </source>
</evidence>
<organism evidence="3 4">
    <name type="scientific">Cynoglossus semilaevis</name>
    <name type="common">Tongue sole</name>
    <dbReference type="NCBI Taxonomy" id="244447"/>
    <lineage>
        <taxon>Eukaryota</taxon>
        <taxon>Metazoa</taxon>
        <taxon>Chordata</taxon>
        <taxon>Craniata</taxon>
        <taxon>Vertebrata</taxon>
        <taxon>Euteleostomi</taxon>
        <taxon>Actinopterygii</taxon>
        <taxon>Neopterygii</taxon>
        <taxon>Teleostei</taxon>
        <taxon>Neoteleostei</taxon>
        <taxon>Acanthomorphata</taxon>
        <taxon>Carangaria</taxon>
        <taxon>Pleuronectiformes</taxon>
        <taxon>Pleuronectoidei</taxon>
        <taxon>Cynoglossidae</taxon>
        <taxon>Cynoglossinae</taxon>
        <taxon>Cynoglossus</taxon>
    </lineage>
</organism>
<keyword evidence="4" id="KW-1185">Reference proteome</keyword>
<dbReference type="GO" id="GO:0008023">
    <property type="term" value="C:transcription elongation factor complex"/>
    <property type="evidence" value="ECO:0007669"/>
    <property type="project" value="InterPro"/>
</dbReference>
<dbReference type="Pfam" id="PF10390">
    <property type="entry name" value="ELL"/>
    <property type="match status" value="1"/>
</dbReference>
<dbReference type="GO" id="GO:0006368">
    <property type="term" value="P:transcription elongation by RNA polymerase II"/>
    <property type="evidence" value="ECO:0007669"/>
    <property type="project" value="InterPro"/>
</dbReference>
<dbReference type="STRING" id="244447.ENSCSEP00000018688"/>
<dbReference type="PANTHER" id="PTHR23288:SF12">
    <property type="entry name" value="RNA POLYMERASE II ELONGATION FACTOR ELL2 ISOFORM X1"/>
    <property type="match status" value="1"/>
</dbReference>
<accession>A0A3P8VTX2</accession>
<dbReference type="AlphaFoldDB" id="A0A3P8VTX2"/>
<proteinExistence type="predicted"/>
<dbReference type="GO" id="GO:0000987">
    <property type="term" value="F:cis-regulatory region sequence-specific DNA binding"/>
    <property type="evidence" value="ECO:0007669"/>
    <property type="project" value="TreeGrafter"/>
</dbReference>
<dbReference type="Ensembl" id="ENSCSET00000018921.1">
    <property type="protein sequence ID" value="ENSCSEP00000018688.1"/>
    <property type="gene ID" value="ENSCSEG00000011968.1"/>
</dbReference>
<reference evidence="3 4" key="1">
    <citation type="journal article" date="2014" name="Nat. Genet.">
        <title>Whole-genome sequence of a flatfish provides insights into ZW sex chromosome evolution and adaptation to a benthic lifestyle.</title>
        <authorList>
            <person name="Chen S."/>
            <person name="Zhang G."/>
            <person name="Shao C."/>
            <person name="Huang Q."/>
            <person name="Liu G."/>
            <person name="Zhang P."/>
            <person name="Song W."/>
            <person name="An N."/>
            <person name="Chalopin D."/>
            <person name="Volff J.N."/>
            <person name="Hong Y."/>
            <person name="Li Q."/>
            <person name="Sha Z."/>
            <person name="Zhou H."/>
            <person name="Xie M."/>
            <person name="Yu Q."/>
            <person name="Liu Y."/>
            <person name="Xiang H."/>
            <person name="Wang N."/>
            <person name="Wu K."/>
            <person name="Yang C."/>
            <person name="Zhou Q."/>
            <person name="Liao X."/>
            <person name="Yang L."/>
            <person name="Hu Q."/>
            <person name="Zhang J."/>
            <person name="Meng L."/>
            <person name="Jin L."/>
            <person name="Tian Y."/>
            <person name="Lian J."/>
            <person name="Yang J."/>
            <person name="Miao G."/>
            <person name="Liu S."/>
            <person name="Liang Z."/>
            <person name="Yan F."/>
            <person name="Li Y."/>
            <person name="Sun B."/>
            <person name="Zhang H."/>
            <person name="Zhang J."/>
            <person name="Zhu Y."/>
            <person name="Du M."/>
            <person name="Zhao Y."/>
            <person name="Schartl M."/>
            <person name="Tang Q."/>
            <person name="Wang J."/>
        </authorList>
    </citation>
    <scope>NUCLEOTIDE SEQUENCE</scope>
</reference>
<evidence type="ECO:0000313" key="3">
    <source>
        <dbReference type="Ensembl" id="ENSCSEP00000018688.1"/>
    </source>
</evidence>
<dbReference type="InterPro" id="IPR019464">
    <property type="entry name" value="ELL_N"/>
</dbReference>
<evidence type="ECO:0000256" key="1">
    <source>
        <dbReference type="SAM" id="MobiDB-lite"/>
    </source>
</evidence>
<reference evidence="3" key="2">
    <citation type="submission" date="2025-08" db="UniProtKB">
        <authorList>
            <consortium name="Ensembl"/>
        </authorList>
    </citation>
    <scope>IDENTIFICATION</scope>
</reference>
<feature type="region of interest" description="Disordered" evidence="1">
    <location>
        <begin position="1"/>
        <end position="20"/>
    </location>
</feature>
<dbReference type="InterPro" id="IPR031176">
    <property type="entry name" value="ELL/occludin"/>
</dbReference>
<dbReference type="InParanoid" id="A0A3P8VTX2"/>
<dbReference type="GO" id="GO:0042795">
    <property type="term" value="P:snRNA transcription by RNA polymerase II"/>
    <property type="evidence" value="ECO:0007669"/>
    <property type="project" value="TreeGrafter"/>
</dbReference>
<dbReference type="PANTHER" id="PTHR23288">
    <property type="entry name" value="OCCLUDIN AND RNA POLYMERASE II ELONGATION FACTOR ELL"/>
    <property type="match status" value="1"/>
</dbReference>